<keyword evidence="2" id="KW-0238">DNA-binding</keyword>
<dbReference type="Pfam" id="PF12833">
    <property type="entry name" value="HTH_18"/>
    <property type="match status" value="1"/>
</dbReference>
<reference evidence="5 6" key="1">
    <citation type="submission" date="2024-09" db="EMBL/GenBank/DDBJ databases">
        <authorList>
            <person name="Sun Q."/>
            <person name="Mori K."/>
        </authorList>
    </citation>
    <scope>NUCLEOTIDE SEQUENCE [LARGE SCALE GENOMIC DNA]</scope>
    <source>
        <strain evidence="5 6">JCM 12520</strain>
    </source>
</reference>
<evidence type="ECO:0000259" key="4">
    <source>
        <dbReference type="PROSITE" id="PS01124"/>
    </source>
</evidence>
<keyword evidence="6" id="KW-1185">Reference proteome</keyword>
<dbReference type="Proteomes" id="UP001589619">
    <property type="component" value="Unassembled WGS sequence"/>
</dbReference>
<proteinExistence type="predicted"/>
<dbReference type="PANTHER" id="PTHR43280:SF2">
    <property type="entry name" value="HTH-TYPE TRANSCRIPTIONAL REGULATOR EXSA"/>
    <property type="match status" value="1"/>
</dbReference>
<dbReference type="SMART" id="SM00342">
    <property type="entry name" value="HTH_ARAC"/>
    <property type="match status" value="1"/>
</dbReference>
<dbReference type="SUPFAM" id="SSF51182">
    <property type="entry name" value="RmlC-like cupins"/>
    <property type="match status" value="1"/>
</dbReference>
<evidence type="ECO:0000256" key="2">
    <source>
        <dbReference type="ARBA" id="ARBA00023125"/>
    </source>
</evidence>
<dbReference type="SUPFAM" id="SSF46689">
    <property type="entry name" value="Homeodomain-like"/>
    <property type="match status" value="1"/>
</dbReference>
<sequence length="303" mass="35138">MIRKVTQAQPQFDDDLYSLLYKQWEQKSPDELYHAHDGIEFLYVHEGRGRLILNDRLYMLQPRTLVYFKPYQVHLVWYETPRLRSLIQVNTSVHKPFLHVFPHLAAFVADLEGSEGEPQMVRLNARQDEDLTLLLGQLRQTLDHVADVERKEQFLLFWMQFLSYLKVHVFTEKKPGSSLPSRCRSPHVEAVIAWIDRHFREPFCLEALAAEVHLSATYLSGLFRSATGTTITGFLMNRRLEQARFLLTTTVLPIDRVGKQSGFPNSAHFSRCFKKRFSVTPQRYRAEAALLASSIDAHAPTKP</sequence>
<gene>
    <name evidence="5" type="ORF">ACFFNY_17495</name>
</gene>
<dbReference type="PRINTS" id="PR00032">
    <property type="entry name" value="HTHARAC"/>
</dbReference>
<dbReference type="RefSeq" id="WP_344901622.1">
    <property type="nucleotide sequence ID" value="NZ_BAAAYO010000001.1"/>
</dbReference>
<name>A0ABV5VYI8_9BACL</name>
<accession>A0ABV5VYI8</accession>
<keyword evidence="1" id="KW-0805">Transcription regulation</keyword>
<comment type="caution">
    <text evidence="5">The sequence shown here is derived from an EMBL/GenBank/DDBJ whole genome shotgun (WGS) entry which is preliminary data.</text>
</comment>
<dbReference type="Pfam" id="PF02311">
    <property type="entry name" value="AraC_binding"/>
    <property type="match status" value="1"/>
</dbReference>
<organism evidence="5 6">
    <name type="scientific">Paenibacillus hodogayensis</name>
    <dbReference type="NCBI Taxonomy" id="279208"/>
    <lineage>
        <taxon>Bacteria</taxon>
        <taxon>Bacillati</taxon>
        <taxon>Bacillota</taxon>
        <taxon>Bacilli</taxon>
        <taxon>Bacillales</taxon>
        <taxon>Paenibacillaceae</taxon>
        <taxon>Paenibacillus</taxon>
    </lineage>
</organism>
<feature type="domain" description="HTH araC/xylS-type" evidence="4">
    <location>
        <begin position="189"/>
        <end position="287"/>
    </location>
</feature>
<protein>
    <submittedName>
        <fullName evidence="5">AraC family transcriptional regulator</fullName>
    </submittedName>
</protein>
<dbReference type="InterPro" id="IPR020449">
    <property type="entry name" value="Tscrpt_reg_AraC-type_HTH"/>
</dbReference>
<dbReference type="InterPro" id="IPR011051">
    <property type="entry name" value="RmlC_Cupin_sf"/>
</dbReference>
<dbReference type="EMBL" id="JBHMAG010000012">
    <property type="protein sequence ID" value="MFB9753362.1"/>
    <property type="molecule type" value="Genomic_DNA"/>
</dbReference>
<dbReference type="PANTHER" id="PTHR43280">
    <property type="entry name" value="ARAC-FAMILY TRANSCRIPTIONAL REGULATOR"/>
    <property type="match status" value="1"/>
</dbReference>
<dbReference type="InterPro" id="IPR003313">
    <property type="entry name" value="AraC-bd"/>
</dbReference>
<keyword evidence="3" id="KW-0804">Transcription</keyword>
<evidence type="ECO:0000256" key="3">
    <source>
        <dbReference type="ARBA" id="ARBA00023163"/>
    </source>
</evidence>
<evidence type="ECO:0000256" key="1">
    <source>
        <dbReference type="ARBA" id="ARBA00023015"/>
    </source>
</evidence>
<dbReference type="Gene3D" id="2.60.120.10">
    <property type="entry name" value="Jelly Rolls"/>
    <property type="match status" value="1"/>
</dbReference>
<evidence type="ECO:0000313" key="5">
    <source>
        <dbReference type="EMBL" id="MFB9753362.1"/>
    </source>
</evidence>
<evidence type="ECO:0000313" key="6">
    <source>
        <dbReference type="Proteomes" id="UP001589619"/>
    </source>
</evidence>
<dbReference type="InterPro" id="IPR018060">
    <property type="entry name" value="HTH_AraC"/>
</dbReference>
<dbReference type="PROSITE" id="PS01124">
    <property type="entry name" value="HTH_ARAC_FAMILY_2"/>
    <property type="match status" value="1"/>
</dbReference>
<dbReference type="InterPro" id="IPR009057">
    <property type="entry name" value="Homeodomain-like_sf"/>
</dbReference>
<dbReference type="Gene3D" id="1.10.10.60">
    <property type="entry name" value="Homeodomain-like"/>
    <property type="match status" value="1"/>
</dbReference>
<dbReference type="InterPro" id="IPR014710">
    <property type="entry name" value="RmlC-like_jellyroll"/>
</dbReference>